<sequence>MGLQQSQRQQRNVGRKRKPRSSSSSSKQDTTIEAMDILNNIICILLDVCSLILAIQSKLLENEDEVEFIKPIAGLREASISTFSHKKFMADEF</sequence>
<dbReference type="AlphaFoldDB" id="A0A915HRB0"/>
<organism evidence="2 3">
    <name type="scientific">Romanomermis culicivorax</name>
    <name type="common">Nematode worm</name>
    <dbReference type="NCBI Taxonomy" id="13658"/>
    <lineage>
        <taxon>Eukaryota</taxon>
        <taxon>Metazoa</taxon>
        <taxon>Ecdysozoa</taxon>
        <taxon>Nematoda</taxon>
        <taxon>Enoplea</taxon>
        <taxon>Dorylaimia</taxon>
        <taxon>Mermithida</taxon>
        <taxon>Mermithoidea</taxon>
        <taxon>Mermithidae</taxon>
        <taxon>Romanomermis</taxon>
    </lineage>
</organism>
<evidence type="ECO:0000313" key="2">
    <source>
        <dbReference type="Proteomes" id="UP000887565"/>
    </source>
</evidence>
<dbReference type="Proteomes" id="UP000887565">
    <property type="component" value="Unplaced"/>
</dbReference>
<dbReference type="WBParaSite" id="nRc.2.0.1.t04463-RA">
    <property type="protein sequence ID" value="nRc.2.0.1.t04463-RA"/>
    <property type="gene ID" value="nRc.2.0.1.g04463"/>
</dbReference>
<feature type="region of interest" description="Disordered" evidence="1">
    <location>
        <begin position="1"/>
        <end position="29"/>
    </location>
</feature>
<evidence type="ECO:0000313" key="3">
    <source>
        <dbReference type="WBParaSite" id="nRc.2.0.1.t04463-RA"/>
    </source>
</evidence>
<evidence type="ECO:0000256" key="1">
    <source>
        <dbReference type="SAM" id="MobiDB-lite"/>
    </source>
</evidence>
<accession>A0A915HRB0</accession>
<keyword evidence="2" id="KW-1185">Reference proteome</keyword>
<name>A0A915HRB0_ROMCU</name>
<proteinExistence type="predicted"/>
<reference evidence="3" key="1">
    <citation type="submission" date="2022-11" db="UniProtKB">
        <authorList>
            <consortium name="WormBaseParasite"/>
        </authorList>
    </citation>
    <scope>IDENTIFICATION</scope>
</reference>
<feature type="compositionally biased region" description="Polar residues" evidence="1">
    <location>
        <begin position="1"/>
        <end position="12"/>
    </location>
</feature>
<protein>
    <submittedName>
        <fullName evidence="3">Uncharacterized protein</fullName>
    </submittedName>
</protein>